<evidence type="ECO:0000313" key="3">
    <source>
        <dbReference type="Proteomes" id="UP000183018"/>
    </source>
</evidence>
<accession>A0A1I3NWL8</accession>
<dbReference type="AlphaFoldDB" id="A0A1I3NWL8"/>
<reference evidence="3" key="1">
    <citation type="submission" date="2016-10" db="EMBL/GenBank/DDBJ databases">
        <authorList>
            <person name="Varghese N."/>
            <person name="Submissions S."/>
        </authorList>
    </citation>
    <scope>NUCLEOTIDE SEQUENCE [LARGE SCALE GENOMIC DNA]</scope>
    <source>
        <strain evidence="3">LMG 22563</strain>
    </source>
</reference>
<dbReference type="OrthoDB" id="7032050at2"/>
<organism evidence="2 3">
    <name type="scientific">Phytopseudomonas argentinensis</name>
    <dbReference type="NCBI Taxonomy" id="289370"/>
    <lineage>
        <taxon>Bacteria</taxon>
        <taxon>Pseudomonadati</taxon>
        <taxon>Pseudomonadota</taxon>
        <taxon>Gammaproteobacteria</taxon>
        <taxon>Pseudomonadales</taxon>
        <taxon>Pseudomonadaceae</taxon>
        <taxon>Phytopseudomonas</taxon>
    </lineage>
</organism>
<feature type="region of interest" description="Disordered" evidence="1">
    <location>
        <begin position="1"/>
        <end position="23"/>
    </location>
</feature>
<dbReference type="RefSeq" id="WP_074888304.1">
    <property type="nucleotide sequence ID" value="NZ_FORC01000004.1"/>
</dbReference>
<sequence>MPQSQQERDAKAEAKRKALGEEELRHRVRPGTKAKLAELMAWHGITEQAEAVQLLILNAHALGPEASATALALPRHEIQLSENVARRFIEESERELRRDPGG</sequence>
<evidence type="ECO:0000256" key="1">
    <source>
        <dbReference type="SAM" id="MobiDB-lite"/>
    </source>
</evidence>
<dbReference type="EMBL" id="FORC01000004">
    <property type="protein sequence ID" value="SFJ13176.1"/>
    <property type="molecule type" value="Genomic_DNA"/>
</dbReference>
<gene>
    <name evidence="2" type="ORF">SAMN05216602_4042</name>
</gene>
<evidence type="ECO:0000313" key="2">
    <source>
        <dbReference type="EMBL" id="SFJ13176.1"/>
    </source>
</evidence>
<dbReference type="Proteomes" id="UP000183018">
    <property type="component" value="Unassembled WGS sequence"/>
</dbReference>
<keyword evidence="3" id="KW-1185">Reference proteome</keyword>
<dbReference type="STRING" id="289370.SAMN05216602_4042"/>
<name>A0A1I3NWL8_9GAMM</name>
<protein>
    <submittedName>
        <fullName evidence="2">Uncharacterized protein</fullName>
    </submittedName>
</protein>
<proteinExistence type="predicted"/>